<dbReference type="Gene3D" id="3.40.50.720">
    <property type="entry name" value="NAD(P)-binding Rossmann-like Domain"/>
    <property type="match status" value="1"/>
</dbReference>
<dbReference type="STRING" id="420662.Mpe_A1509"/>
<proteinExistence type="predicted"/>
<dbReference type="SUPFAM" id="SSF51735">
    <property type="entry name" value="NAD(P)-binding Rossmann-fold domains"/>
    <property type="match status" value="1"/>
</dbReference>
<dbReference type="PANTHER" id="PTHR13812:SF19">
    <property type="entry name" value="KETIMINE REDUCTASE MU-CRYSTALLIN"/>
    <property type="match status" value="1"/>
</dbReference>
<dbReference type="GO" id="GO:0005737">
    <property type="term" value="C:cytoplasm"/>
    <property type="evidence" value="ECO:0007669"/>
    <property type="project" value="TreeGrafter"/>
</dbReference>
<dbReference type="AlphaFoldDB" id="A2SFY2"/>
<dbReference type="NCBIfam" id="NF005603">
    <property type="entry name" value="PRK07340.1"/>
    <property type="match status" value="1"/>
</dbReference>
<gene>
    <name evidence="1" type="ordered locus">Mpe_A1509</name>
</gene>
<keyword evidence="1" id="KW-0456">Lyase</keyword>
<dbReference type="EMBL" id="CP000555">
    <property type="protein sequence ID" value="ABM94471.1"/>
    <property type="molecule type" value="Genomic_DNA"/>
</dbReference>
<reference evidence="1 2" key="1">
    <citation type="journal article" date="2007" name="J. Bacteriol.">
        <title>Whole-genome analysis of the methyl tert-butyl ether-degrading beta-proteobacterium Methylibium petroleiphilum PM1.</title>
        <authorList>
            <person name="Kane S.R."/>
            <person name="Chakicherla A.Y."/>
            <person name="Chain P.S.G."/>
            <person name="Schmidt R."/>
            <person name="Shin M.W."/>
            <person name="Legler T.C."/>
            <person name="Scow K.M."/>
            <person name="Larimer F.W."/>
            <person name="Lucas S.M."/>
            <person name="Richardson P.M."/>
            <person name="Hristova K.R."/>
        </authorList>
    </citation>
    <scope>NUCLEOTIDE SEQUENCE [LARGE SCALE GENOMIC DNA]</scope>
    <source>
        <strain evidence="2">ATCC BAA-1232 / LMG 22953 / PM1</strain>
    </source>
</reference>
<dbReference type="RefSeq" id="WP_011829108.1">
    <property type="nucleotide sequence ID" value="NC_008825.1"/>
</dbReference>
<dbReference type="PANTHER" id="PTHR13812">
    <property type="entry name" value="KETIMINE REDUCTASE MU-CRYSTALLIN"/>
    <property type="match status" value="1"/>
</dbReference>
<dbReference type="Pfam" id="PF02423">
    <property type="entry name" value="OCD_Mu_crystall"/>
    <property type="match status" value="1"/>
</dbReference>
<evidence type="ECO:0000313" key="2">
    <source>
        <dbReference type="Proteomes" id="UP000000366"/>
    </source>
</evidence>
<keyword evidence="2" id="KW-1185">Reference proteome</keyword>
<dbReference type="eggNOG" id="COG2423">
    <property type="taxonomic scope" value="Bacteria"/>
</dbReference>
<dbReference type="EC" id="4.3.1.12" evidence="1"/>
<name>A2SFY2_METPP</name>
<dbReference type="Proteomes" id="UP000000366">
    <property type="component" value="Chromosome"/>
</dbReference>
<organism evidence="1 2">
    <name type="scientific">Methylibium petroleiphilum (strain ATCC BAA-1232 / LMG 22953 / PM1)</name>
    <dbReference type="NCBI Taxonomy" id="420662"/>
    <lineage>
        <taxon>Bacteria</taxon>
        <taxon>Pseudomonadati</taxon>
        <taxon>Pseudomonadota</taxon>
        <taxon>Betaproteobacteria</taxon>
        <taxon>Burkholderiales</taxon>
        <taxon>Sphaerotilaceae</taxon>
        <taxon>Methylibium</taxon>
    </lineage>
</organism>
<sequence>MTGRSTAVLPVFDAEATAALLPAAPLVDAVADAMRARRAGRLAAPERGVLPLPEGGRYLVMPAADEHLALTKSLTVHPGRAAHGLPTIQGQVLVADARDGRPLMLLDAPTLTARRTAAVTALGLRVLSTAPVRSVALLGTGAQALAHARVLAELGEVRALHVVGRTTAQADAFAERLAAELGSVELTAHGHLADALRTAQAVVTLTTSLRPVLPDQQPAGLLVVGVGAFTPQMAELPPALLRARRVVVDALDGARHEAGDLIQAAVVWSGVTELVDHLDARPEGGAAPVFKTVGHAAWDLAAAHVAQRMLTTS</sequence>
<dbReference type="HOGENOM" id="CLU_042088_1_2_4"/>
<dbReference type="PIRSF" id="PIRSF001439">
    <property type="entry name" value="CryM"/>
    <property type="match status" value="1"/>
</dbReference>
<accession>A2SFY2</accession>
<dbReference type="InterPro" id="IPR036291">
    <property type="entry name" value="NAD(P)-bd_dom_sf"/>
</dbReference>
<protein>
    <submittedName>
        <fullName evidence="1">Ornithine cyclodeaminase</fullName>
        <ecNumber evidence="1">4.3.1.12</ecNumber>
    </submittedName>
</protein>
<evidence type="ECO:0000313" key="1">
    <source>
        <dbReference type="EMBL" id="ABM94471.1"/>
    </source>
</evidence>
<dbReference type="Gene3D" id="3.30.1780.10">
    <property type="entry name" value="ornithine cyclodeaminase, domain 1"/>
    <property type="match status" value="1"/>
</dbReference>
<dbReference type="GO" id="GO:0008473">
    <property type="term" value="F:ornithine cyclodeaminase activity"/>
    <property type="evidence" value="ECO:0007669"/>
    <property type="project" value="UniProtKB-EC"/>
</dbReference>
<dbReference type="KEGG" id="mpt:Mpe_A1509"/>
<dbReference type="InterPro" id="IPR023401">
    <property type="entry name" value="ODC_N"/>
</dbReference>
<dbReference type="InterPro" id="IPR003462">
    <property type="entry name" value="ODC_Mu_crystall"/>
</dbReference>